<dbReference type="Proteomes" id="UP000029964">
    <property type="component" value="Unassembled WGS sequence"/>
</dbReference>
<dbReference type="SUPFAM" id="SSF52540">
    <property type="entry name" value="P-loop containing nucleoside triphosphate hydrolases"/>
    <property type="match status" value="1"/>
</dbReference>
<name>A0A086T768_HAPC1</name>
<dbReference type="Gene3D" id="3.40.50.300">
    <property type="entry name" value="P-loop containing nucleotide triphosphate hydrolases"/>
    <property type="match status" value="1"/>
</dbReference>
<feature type="region of interest" description="Disordered" evidence="1">
    <location>
        <begin position="99"/>
        <end position="140"/>
    </location>
</feature>
<accession>A0A086T768</accession>
<keyword evidence="3" id="KW-1185">Reference proteome</keyword>
<feature type="region of interest" description="Disordered" evidence="1">
    <location>
        <begin position="1"/>
        <end position="56"/>
    </location>
</feature>
<protein>
    <submittedName>
        <fullName evidence="2">Uncharacterized protein</fullName>
    </submittedName>
</protein>
<dbReference type="STRING" id="857340.A0A086T768"/>
<dbReference type="HOGENOM" id="CLU_015256_5_1_1"/>
<feature type="compositionally biased region" description="Acidic residues" evidence="1">
    <location>
        <begin position="26"/>
        <end position="36"/>
    </location>
</feature>
<organism evidence="2 3">
    <name type="scientific">Hapsidospora chrysogenum (strain ATCC 11550 / CBS 779.69 / DSM 880 / IAM 14645 / JCM 23072 / IMI 49137)</name>
    <name type="common">Acremonium chrysogenum</name>
    <dbReference type="NCBI Taxonomy" id="857340"/>
    <lineage>
        <taxon>Eukaryota</taxon>
        <taxon>Fungi</taxon>
        <taxon>Dikarya</taxon>
        <taxon>Ascomycota</taxon>
        <taxon>Pezizomycotina</taxon>
        <taxon>Sordariomycetes</taxon>
        <taxon>Hypocreomycetidae</taxon>
        <taxon>Hypocreales</taxon>
        <taxon>Bionectriaceae</taxon>
        <taxon>Hapsidospora</taxon>
    </lineage>
</organism>
<dbReference type="OrthoDB" id="2316594at2759"/>
<sequence length="622" mass="67896">MSPSTVHTEGVKDDPKPVKQRPPGEDSGEGSNDSDESSGAPGGGSEDTLTEGLRGLNLDPQKAKHFELLCGQAHDADVINEILTAPVFTEKVRQRLAELDTDTDSESSETGDSQSQSCDTGDGESQSSETGDSDSQPDVSFKQYGLMAGDINGPPSETRDPRIFYNVAAPSSTFICGSQGSGKSHTLSCLLENALISSEANVLPNPLTGLVFHYDTFVSDAGGSPCEAAYLSSHEDMCVRVLCAPTNIKQIRRIYKDLPNVTVEELRINEQDLNTKRMDDLMAVSSIEGSMPLYLHVVKRILREMRLEQQDKGGSFNYAKFKNLVDCSDLKEGQLVPLQQRLDTLESFMNQEQVGGYVLDTAVDRSGRKKNVKKKSKRGNNWEPKVGQLTIVDLSCPCITAEMACSLFGICLSLFLEQASDIGKIVALDEAHKYMKDTAESMALTESLLSTIRLQRHLGARVIISTQEPTVSTDLLDLCTVTIVHRFSSPAWMETLRHHLAGASKWTKDKETAESGSDADSSSPSVQEINGVRPLDLDMSDLTTELFSAIVSLRPGEALLFSPSAVIDVKKEDDRTSLSGNRTETHDGSMERVKAVRLGNRVLKVRIRQRITKDGGRSIMAN</sequence>
<feature type="compositionally biased region" description="Low complexity" evidence="1">
    <location>
        <begin position="515"/>
        <end position="525"/>
    </location>
</feature>
<feature type="compositionally biased region" description="Polar residues" evidence="1">
    <location>
        <begin position="123"/>
        <end position="138"/>
    </location>
</feature>
<dbReference type="EMBL" id="JPKY01000036">
    <property type="protein sequence ID" value="KFH45200.1"/>
    <property type="molecule type" value="Genomic_DNA"/>
</dbReference>
<proteinExistence type="predicted"/>
<evidence type="ECO:0000313" key="2">
    <source>
        <dbReference type="EMBL" id="KFH45200.1"/>
    </source>
</evidence>
<evidence type="ECO:0000313" key="3">
    <source>
        <dbReference type="Proteomes" id="UP000029964"/>
    </source>
</evidence>
<feature type="compositionally biased region" description="Acidic residues" evidence="1">
    <location>
        <begin position="99"/>
        <end position="109"/>
    </location>
</feature>
<dbReference type="InterPro" id="IPR027417">
    <property type="entry name" value="P-loop_NTPase"/>
</dbReference>
<comment type="caution">
    <text evidence="2">The sequence shown here is derived from an EMBL/GenBank/DDBJ whole genome shotgun (WGS) entry which is preliminary data.</text>
</comment>
<feature type="region of interest" description="Disordered" evidence="1">
    <location>
        <begin position="507"/>
        <end position="530"/>
    </location>
</feature>
<reference evidence="3" key="1">
    <citation type="journal article" date="2014" name="Genome Announc.">
        <title>Genome sequence and annotation of Acremonium chrysogenum, producer of the beta-lactam antibiotic cephalosporin C.</title>
        <authorList>
            <person name="Terfehr D."/>
            <person name="Dahlmann T.A."/>
            <person name="Specht T."/>
            <person name="Zadra I."/>
            <person name="Kuernsteiner H."/>
            <person name="Kueck U."/>
        </authorList>
    </citation>
    <scope>NUCLEOTIDE SEQUENCE [LARGE SCALE GENOMIC DNA]</scope>
    <source>
        <strain evidence="3">ATCC 11550 / CBS 779.69 / DSM 880 / IAM 14645 / JCM 23072 / IMI 49137</strain>
    </source>
</reference>
<dbReference type="AlphaFoldDB" id="A0A086T768"/>
<evidence type="ECO:0000256" key="1">
    <source>
        <dbReference type="SAM" id="MobiDB-lite"/>
    </source>
</evidence>
<gene>
    <name evidence="2" type="ORF">ACRE_040480</name>
</gene>